<evidence type="ECO:0000259" key="7">
    <source>
        <dbReference type="Pfam" id="PF00890"/>
    </source>
</evidence>
<evidence type="ECO:0000256" key="6">
    <source>
        <dbReference type="RuleBase" id="RU366062"/>
    </source>
</evidence>
<dbReference type="InterPro" id="IPR036188">
    <property type="entry name" value="FAD/NAD-bd_sf"/>
</dbReference>
<evidence type="ECO:0000256" key="2">
    <source>
        <dbReference type="ARBA" id="ARBA00022630"/>
    </source>
</evidence>
<keyword evidence="2 6" id="KW-0285">Flavoprotein</keyword>
<dbReference type="EMBL" id="PJQL01000450">
    <property type="protein sequence ID" value="RCH95598.1"/>
    <property type="molecule type" value="Genomic_DNA"/>
</dbReference>
<name>A0A367K0A4_RHIAZ</name>
<dbReference type="SUPFAM" id="SSF56425">
    <property type="entry name" value="Succinate dehydrogenase/fumarate reductase flavoprotein, catalytic domain"/>
    <property type="match status" value="1"/>
</dbReference>
<dbReference type="Gene3D" id="3.50.50.60">
    <property type="entry name" value="FAD/NAD(P)-binding domain"/>
    <property type="match status" value="1"/>
</dbReference>
<dbReference type="InterPro" id="IPR010960">
    <property type="entry name" value="Flavocytochrome_c"/>
</dbReference>
<dbReference type="GO" id="GO:0016156">
    <property type="term" value="F:fumarate reductase (NADH) activity"/>
    <property type="evidence" value="ECO:0007669"/>
    <property type="project" value="UniProtKB-EC"/>
</dbReference>
<sequence>MTHQYKTVIIIGSGLAGLSAAIEAHNQGNTRVILIEKEDKIGGNSMKATSGINAIEPLTGDNRDAFVQDTLKSGGGLSDESLVAKLVDESRPALDWLIKQSEFETDMPSLDLSVVSRCGGHSFGRTHRCPPQNGRPVPVGWKLVDTLKKRFMSLSDTKVLTNTRVTRLLTEQDKITGVEILNEEEKREISANAVVLATGGYGGQTGTRLSDGHATLLSEFAPQLVHTATTNGPWANGDGIRLALAVKAGLRDMDQVQLHPTGFIDPNQPTLPTKFLAPEALRAYGGILLNGDGKRFVDELNLRDHVTDKIIHQASTVYHRPESWMHKILPKKYPAAYLVLTDEAVEKFGKSTLGFYASKGFFAQVEGIDNLAKDVLGVDREEVEQTFKEHDSHIESASPDDFGKTVFPCRLLPENSTTYWVALVTPVVHYTMGGLNMNTDAAILHQDKQTVIPGLYGAGEVTGGVHGRNRLAGNSLLECVVFGRTAGRNAAIYSQSS</sequence>
<dbReference type="EC" id="1.3.1.6" evidence="6"/>
<evidence type="ECO:0000313" key="9">
    <source>
        <dbReference type="Proteomes" id="UP000252139"/>
    </source>
</evidence>
<dbReference type="STRING" id="86630.A0A367K0A4"/>
<dbReference type="PANTHER" id="PTHR43400">
    <property type="entry name" value="FUMARATE REDUCTASE"/>
    <property type="match status" value="1"/>
</dbReference>
<reference evidence="8 9" key="1">
    <citation type="journal article" date="2018" name="G3 (Bethesda)">
        <title>Phylogenetic and Phylogenomic Definition of Rhizopus Species.</title>
        <authorList>
            <person name="Gryganskyi A.P."/>
            <person name="Golan J."/>
            <person name="Dolatabadi S."/>
            <person name="Mondo S."/>
            <person name="Robb S."/>
            <person name="Idnurm A."/>
            <person name="Muszewska A."/>
            <person name="Steczkiewicz K."/>
            <person name="Masonjones S."/>
            <person name="Liao H.L."/>
            <person name="Gajdeczka M.T."/>
            <person name="Anike F."/>
            <person name="Vuek A."/>
            <person name="Anishchenko I.M."/>
            <person name="Voigt K."/>
            <person name="de Hoog G.S."/>
            <person name="Smith M.E."/>
            <person name="Heitman J."/>
            <person name="Vilgalys R."/>
            <person name="Stajich J.E."/>
        </authorList>
    </citation>
    <scope>NUCLEOTIDE SEQUENCE [LARGE SCALE GENOMIC DNA]</scope>
    <source>
        <strain evidence="8 9">CBS 357.93</strain>
    </source>
</reference>
<dbReference type="Gene3D" id="3.90.700.10">
    <property type="entry name" value="Succinate dehydrogenase/fumarate reductase flavoprotein, catalytic domain"/>
    <property type="match status" value="1"/>
</dbReference>
<evidence type="ECO:0000313" key="8">
    <source>
        <dbReference type="EMBL" id="RCH95598.1"/>
    </source>
</evidence>
<keyword evidence="9" id="KW-1185">Reference proteome</keyword>
<organism evidence="8 9">
    <name type="scientific">Rhizopus azygosporus</name>
    <name type="common">Rhizopus microsporus var. azygosporus</name>
    <dbReference type="NCBI Taxonomy" id="86630"/>
    <lineage>
        <taxon>Eukaryota</taxon>
        <taxon>Fungi</taxon>
        <taxon>Fungi incertae sedis</taxon>
        <taxon>Mucoromycota</taxon>
        <taxon>Mucoromycotina</taxon>
        <taxon>Mucoromycetes</taxon>
        <taxon>Mucorales</taxon>
        <taxon>Mucorineae</taxon>
        <taxon>Rhizopodaceae</taxon>
        <taxon>Rhizopus</taxon>
    </lineage>
</organism>
<dbReference type="InterPro" id="IPR027477">
    <property type="entry name" value="Succ_DH/fumarate_Rdtase_cat_sf"/>
</dbReference>
<dbReference type="PANTHER" id="PTHR43400:SF7">
    <property type="entry name" value="FAD-DEPENDENT OXIDOREDUCTASE 2 FAD BINDING DOMAIN-CONTAINING PROTEIN"/>
    <property type="match status" value="1"/>
</dbReference>
<accession>A0A367K0A4</accession>
<comment type="similarity">
    <text evidence="1 6">Belongs to the FAD-dependent oxidoreductase 2 family. FRD/SDH subfamily.</text>
</comment>
<comment type="caution">
    <text evidence="8">The sequence shown here is derived from an EMBL/GenBank/DDBJ whole genome shotgun (WGS) entry which is preliminary data.</text>
</comment>
<dbReference type="GO" id="GO:0010181">
    <property type="term" value="F:FMN binding"/>
    <property type="evidence" value="ECO:0007669"/>
    <property type="project" value="InterPro"/>
</dbReference>
<comment type="cofactor">
    <cofactor evidence="6">
        <name>FAD</name>
        <dbReference type="ChEBI" id="CHEBI:57692"/>
    </cofactor>
    <text evidence="6">Binds 1 FAD per monomer.</text>
</comment>
<evidence type="ECO:0000256" key="4">
    <source>
        <dbReference type="ARBA" id="ARBA00023002"/>
    </source>
</evidence>
<dbReference type="InterPro" id="IPR050315">
    <property type="entry name" value="FAD-oxidoreductase_2"/>
</dbReference>
<comment type="function">
    <text evidence="6">Irreversibly catalyzes the reduction of fumarate to succinate.</text>
</comment>
<evidence type="ECO:0000256" key="5">
    <source>
        <dbReference type="ARBA" id="ARBA00050832"/>
    </source>
</evidence>
<dbReference type="OrthoDB" id="10252157at2759"/>
<protein>
    <recommendedName>
        <fullName evidence="6">Fumarate reductase</fullName>
        <ecNumber evidence="6">1.3.1.6</ecNumber>
    </recommendedName>
</protein>
<gene>
    <name evidence="8" type="primary">CPSF2_3</name>
    <name evidence="8" type="ORF">CU097_013601</name>
</gene>
<dbReference type="FunFam" id="3.90.700.10:FF:000007">
    <property type="entry name" value="NADH-dependent fumarate reductase"/>
    <property type="match status" value="1"/>
</dbReference>
<evidence type="ECO:0000256" key="1">
    <source>
        <dbReference type="ARBA" id="ARBA00008040"/>
    </source>
</evidence>
<proteinExistence type="inferred from homology"/>
<keyword evidence="3 6" id="KW-0274">FAD</keyword>
<evidence type="ECO:0000256" key="3">
    <source>
        <dbReference type="ARBA" id="ARBA00022827"/>
    </source>
</evidence>
<feature type="domain" description="FAD-dependent oxidoreductase 2 FAD-binding" evidence="7">
    <location>
        <begin position="8"/>
        <end position="476"/>
    </location>
</feature>
<dbReference type="Proteomes" id="UP000252139">
    <property type="component" value="Unassembled WGS sequence"/>
</dbReference>
<comment type="catalytic activity">
    <reaction evidence="5 6">
        <text>succinate + NAD(+) = fumarate + NADH + H(+)</text>
        <dbReference type="Rhea" id="RHEA:18281"/>
        <dbReference type="ChEBI" id="CHEBI:15378"/>
        <dbReference type="ChEBI" id="CHEBI:29806"/>
        <dbReference type="ChEBI" id="CHEBI:30031"/>
        <dbReference type="ChEBI" id="CHEBI:57540"/>
        <dbReference type="ChEBI" id="CHEBI:57945"/>
        <dbReference type="EC" id="1.3.1.6"/>
    </reaction>
</comment>
<dbReference type="Pfam" id="PF00890">
    <property type="entry name" value="FAD_binding_2"/>
    <property type="match status" value="1"/>
</dbReference>
<dbReference type="InterPro" id="IPR003953">
    <property type="entry name" value="FAD-dep_OxRdtase_2_FAD-bd"/>
</dbReference>
<dbReference type="AlphaFoldDB" id="A0A367K0A4"/>
<dbReference type="NCBIfam" id="TIGR01813">
    <property type="entry name" value="flavo_cyto_c"/>
    <property type="match status" value="1"/>
</dbReference>
<keyword evidence="4 6" id="KW-0560">Oxidoreductase</keyword>
<dbReference type="SUPFAM" id="SSF51905">
    <property type="entry name" value="FAD/NAD(P)-binding domain"/>
    <property type="match status" value="1"/>
</dbReference>